<dbReference type="InterPro" id="IPR016032">
    <property type="entry name" value="Sig_transdc_resp-reg_C-effctor"/>
</dbReference>
<name>A2SIH8_METPP</name>
<evidence type="ECO:0000313" key="6">
    <source>
        <dbReference type="Proteomes" id="UP000000366"/>
    </source>
</evidence>
<evidence type="ECO:0000259" key="4">
    <source>
        <dbReference type="PROSITE" id="PS50043"/>
    </source>
</evidence>
<dbReference type="InterPro" id="IPR036388">
    <property type="entry name" value="WH-like_DNA-bd_sf"/>
</dbReference>
<dbReference type="GO" id="GO:0006355">
    <property type="term" value="P:regulation of DNA-templated transcription"/>
    <property type="evidence" value="ECO:0007669"/>
    <property type="project" value="InterPro"/>
</dbReference>
<dbReference type="InterPro" id="IPR000792">
    <property type="entry name" value="Tscrpt_reg_LuxR_C"/>
</dbReference>
<dbReference type="STRING" id="420662.Mpe_A2412"/>
<sequence>MAWNEGTASHIIELAAEACLQPAKWDELVGAISLALGANGGGLFTPQLDPTGLNLAASSGTGADALPEFAARWAPEDPWFQAVQSSGRGWRGGQIYVADELVPASALFRTAFYNEFSKPYGIENVLSLKIVGDQDPTSPVTHLSLFQKRNAESQFGDPQRQALNALWPHLQRAIQTYWLLRKARDFDRIAEGALDALPQPTWVLRDDQTIDHANRSARDLMSSAPWLRASTRRLTAVGDLDSTALHRAIRAAATGGGRQWVAAILVAGRLRRAVLHIAPLAGAAPYETAWPLARTLLTLELPPPDDVATSWLERLAKHYRLTPAETRVLERLGAGLNPRDVADEMRVSYTTVRTHLRALFDKTGCHRQADLMRLLQA</sequence>
<feature type="domain" description="HTH luxR-type" evidence="4">
    <location>
        <begin position="314"/>
        <end position="377"/>
    </location>
</feature>
<dbReference type="Proteomes" id="UP000000366">
    <property type="component" value="Chromosome"/>
</dbReference>
<dbReference type="SUPFAM" id="SSF46894">
    <property type="entry name" value="C-terminal effector domain of the bipartite response regulators"/>
    <property type="match status" value="1"/>
</dbReference>
<dbReference type="HOGENOM" id="CLU_037939_2_0_4"/>
<evidence type="ECO:0000256" key="1">
    <source>
        <dbReference type="ARBA" id="ARBA00023015"/>
    </source>
</evidence>
<dbReference type="PANTHER" id="PTHR44688:SF16">
    <property type="entry name" value="DNA-BINDING TRANSCRIPTIONAL ACTIVATOR DEVR_DOSR"/>
    <property type="match status" value="1"/>
</dbReference>
<organism evidence="5 6">
    <name type="scientific">Methylibium petroleiphilum (strain ATCC BAA-1232 / LMG 22953 / PM1)</name>
    <dbReference type="NCBI Taxonomy" id="420662"/>
    <lineage>
        <taxon>Bacteria</taxon>
        <taxon>Pseudomonadati</taxon>
        <taxon>Pseudomonadota</taxon>
        <taxon>Betaproteobacteria</taxon>
        <taxon>Burkholderiales</taxon>
        <taxon>Sphaerotilaceae</taxon>
        <taxon>Methylibium</taxon>
    </lineage>
</organism>
<dbReference type="RefSeq" id="WP_011830000.1">
    <property type="nucleotide sequence ID" value="NC_008825.1"/>
</dbReference>
<keyword evidence="2" id="KW-0238">DNA-binding</keyword>
<accession>A2SIH8</accession>
<proteinExistence type="predicted"/>
<dbReference type="EMBL" id="CP000555">
    <property type="protein sequence ID" value="ABM95367.1"/>
    <property type="molecule type" value="Genomic_DNA"/>
</dbReference>
<evidence type="ECO:0000256" key="2">
    <source>
        <dbReference type="ARBA" id="ARBA00023125"/>
    </source>
</evidence>
<dbReference type="PANTHER" id="PTHR44688">
    <property type="entry name" value="DNA-BINDING TRANSCRIPTIONAL ACTIVATOR DEVR_DOSR"/>
    <property type="match status" value="1"/>
</dbReference>
<dbReference type="eggNOG" id="COG2771">
    <property type="taxonomic scope" value="Bacteria"/>
</dbReference>
<keyword evidence="6" id="KW-1185">Reference proteome</keyword>
<gene>
    <name evidence="5" type="ordered locus">Mpe_A2412</name>
</gene>
<dbReference type="AlphaFoldDB" id="A2SIH8"/>
<dbReference type="PRINTS" id="PR00038">
    <property type="entry name" value="HTHLUXR"/>
</dbReference>
<dbReference type="KEGG" id="mpt:Mpe_A2412"/>
<keyword evidence="1" id="KW-0805">Transcription regulation</keyword>
<evidence type="ECO:0000313" key="5">
    <source>
        <dbReference type="EMBL" id="ABM95367.1"/>
    </source>
</evidence>
<dbReference type="SMART" id="SM00421">
    <property type="entry name" value="HTH_LUXR"/>
    <property type="match status" value="1"/>
</dbReference>
<protein>
    <recommendedName>
        <fullName evidence="4">HTH luxR-type domain-containing protein</fullName>
    </recommendedName>
</protein>
<reference evidence="5 6" key="1">
    <citation type="journal article" date="2007" name="J. Bacteriol.">
        <title>Whole-genome analysis of the methyl tert-butyl ether-degrading beta-proteobacterium Methylibium petroleiphilum PM1.</title>
        <authorList>
            <person name="Kane S.R."/>
            <person name="Chakicherla A.Y."/>
            <person name="Chain P.S.G."/>
            <person name="Schmidt R."/>
            <person name="Shin M.W."/>
            <person name="Legler T.C."/>
            <person name="Scow K.M."/>
            <person name="Larimer F.W."/>
            <person name="Lucas S.M."/>
            <person name="Richardson P.M."/>
            <person name="Hristova K.R."/>
        </authorList>
    </citation>
    <scope>NUCLEOTIDE SEQUENCE [LARGE SCALE GENOMIC DNA]</scope>
    <source>
        <strain evidence="6">ATCC BAA-1232 / LMG 22953 / PM1</strain>
    </source>
</reference>
<keyword evidence="3" id="KW-0804">Transcription</keyword>
<dbReference type="Gene3D" id="1.10.10.10">
    <property type="entry name" value="Winged helix-like DNA-binding domain superfamily/Winged helix DNA-binding domain"/>
    <property type="match status" value="1"/>
</dbReference>
<evidence type="ECO:0000256" key="3">
    <source>
        <dbReference type="ARBA" id="ARBA00023163"/>
    </source>
</evidence>
<dbReference type="PROSITE" id="PS50043">
    <property type="entry name" value="HTH_LUXR_2"/>
    <property type="match status" value="1"/>
</dbReference>
<dbReference type="GO" id="GO:0003677">
    <property type="term" value="F:DNA binding"/>
    <property type="evidence" value="ECO:0007669"/>
    <property type="project" value="UniProtKB-KW"/>
</dbReference>
<dbReference type="Pfam" id="PF00196">
    <property type="entry name" value="GerE"/>
    <property type="match status" value="1"/>
</dbReference>